<keyword evidence="5 13" id="KW-0732">Signal</keyword>
<feature type="chain" id="PRO_5037419617" evidence="13">
    <location>
        <begin position="30"/>
        <end position="772"/>
    </location>
</feature>
<reference evidence="16" key="1">
    <citation type="submission" date="2021-03" db="EMBL/GenBank/DDBJ databases">
        <title>Roseibium sp. CAU 1637 isolated from Incheon.</title>
        <authorList>
            <person name="Kim W."/>
        </authorList>
    </citation>
    <scope>NUCLEOTIDE SEQUENCE</scope>
    <source>
        <strain evidence="16">CAU 1637</strain>
    </source>
</reference>
<evidence type="ECO:0000256" key="10">
    <source>
        <dbReference type="PROSITE-ProRule" id="PRU01360"/>
    </source>
</evidence>
<comment type="similarity">
    <text evidence="10 12">Belongs to the TonB-dependent receptor family.</text>
</comment>
<feature type="signal peptide" evidence="13">
    <location>
        <begin position="1"/>
        <end position="29"/>
    </location>
</feature>
<dbReference type="CDD" id="cd01347">
    <property type="entry name" value="ligand_gated_channel"/>
    <property type="match status" value="1"/>
</dbReference>
<keyword evidence="4 10" id="KW-0812">Transmembrane</keyword>
<dbReference type="InterPro" id="IPR039426">
    <property type="entry name" value="TonB-dep_rcpt-like"/>
</dbReference>
<name>A0A939EK88_9HYPH</name>
<accession>A0A939EK88</accession>
<dbReference type="InterPro" id="IPR036942">
    <property type="entry name" value="Beta-barrel_TonB_sf"/>
</dbReference>
<evidence type="ECO:0000313" key="17">
    <source>
        <dbReference type="Proteomes" id="UP000664779"/>
    </source>
</evidence>
<feature type="short sequence motif" description="TonB C-terminal box" evidence="11">
    <location>
        <begin position="755"/>
        <end position="772"/>
    </location>
</feature>
<evidence type="ECO:0000256" key="8">
    <source>
        <dbReference type="ARBA" id="ARBA00023170"/>
    </source>
</evidence>
<dbReference type="InterPro" id="IPR000531">
    <property type="entry name" value="Beta-barrel_TonB"/>
</dbReference>
<feature type="domain" description="TonB-dependent receptor-like beta-barrel" evidence="14">
    <location>
        <begin position="291"/>
        <end position="727"/>
    </location>
</feature>
<evidence type="ECO:0000259" key="15">
    <source>
        <dbReference type="Pfam" id="PF07715"/>
    </source>
</evidence>
<evidence type="ECO:0000256" key="13">
    <source>
        <dbReference type="SAM" id="SignalP"/>
    </source>
</evidence>
<evidence type="ECO:0000256" key="12">
    <source>
        <dbReference type="RuleBase" id="RU003357"/>
    </source>
</evidence>
<dbReference type="PROSITE" id="PS52016">
    <property type="entry name" value="TONB_DEPENDENT_REC_3"/>
    <property type="match status" value="1"/>
</dbReference>
<evidence type="ECO:0000256" key="9">
    <source>
        <dbReference type="ARBA" id="ARBA00023237"/>
    </source>
</evidence>
<evidence type="ECO:0000313" key="16">
    <source>
        <dbReference type="EMBL" id="MBO0343962.1"/>
    </source>
</evidence>
<dbReference type="GO" id="GO:0009279">
    <property type="term" value="C:cell outer membrane"/>
    <property type="evidence" value="ECO:0007669"/>
    <property type="project" value="UniProtKB-SubCell"/>
</dbReference>
<proteinExistence type="inferred from homology"/>
<dbReference type="InterPro" id="IPR037066">
    <property type="entry name" value="Plug_dom_sf"/>
</dbReference>
<dbReference type="Proteomes" id="UP000664779">
    <property type="component" value="Unassembled WGS sequence"/>
</dbReference>
<protein>
    <submittedName>
        <fullName evidence="16">TonB-dependent receptor</fullName>
    </submittedName>
</protein>
<dbReference type="SUPFAM" id="SSF56935">
    <property type="entry name" value="Porins"/>
    <property type="match status" value="1"/>
</dbReference>
<evidence type="ECO:0000256" key="2">
    <source>
        <dbReference type="ARBA" id="ARBA00022448"/>
    </source>
</evidence>
<evidence type="ECO:0000256" key="7">
    <source>
        <dbReference type="ARBA" id="ARBA00023136"/>
    </source>
</evidence>
<evidence type="ECO:0000256" key="1">
    <source>
        <dbReference type="ARBA" id="ARBA00004571"/>
    </source>
</evidence>
<dbReference type="InterPro" id="IPR010917">
    <property type="entry name" value="TonB_rcpt_CS"/>
</dbReference>
<dbReference type="PANTHER" id="PTHR30069:SF29">
    <property type="entry name" value="HEMOGLOBIN AND HEMOGLOBIN-HAPTOGLOBIN-BINDING PROTEIN 1-RELATED"/>
    <property type="match status" value="1"/>
</dbReference>
<dbReference type="Pfam" id="PF00593">
    <property type="entry name" value="TonB_dep_Rec_b-barrel"/>
    <property type="match status" value="1"/>
</dbReference>
<dbReference type="EMBL" id="JAFLNF010000001">
    <property type="protein sequence ID" value="MBO0343962.1"/>
    <property type="molecule type" value="Genomic_DNA"/>
</dbReference>
<dbReference type="Pfam" id="PF07715">
    <property type="entry name" value="Plug"/>
    <property type="match status" value="1"/>
</dbReference>
<keyword evidence="3 10" id="KW-1134">Transmembrane beta strand</keyword>
<dbReference type="Gene3D" id="2.170.130.10">
    <property type="entry name" value="TonB-dependent receptor, plug domain"/>
    <property type="match status" value="1"/>
</dbReference>
<evidence type="ECO:0000256" key="11">
    <source>
        <dbReference type="PROSITE-ProRule" id="PRU10144"/>
    </source>
</evidence>
<dbReference type="InterPro" id="IPR012910">
    <property type="entry name" value="Plug_dom"/>
</dbReference>
<dbReference type="PROSITE" id="PS01156">
    <property type="entry name" value="TONB_DEPENDENT_REC_2"/>
    <property type="match status" value="1"/>
</dbReference>
<keyword evidence="17" id="KW-1185">Reference proteome</keyword>
<evidence type="ECO:0000256" key="6">
    <source>
        <dbReference type="ARBA" id="ARBA00023077"/>
    </source>
</evidence>
<comment type="subcellular location">
    <subcellularLocation>
        <location evidence="1 10">Cell outer membrane</location>
        <topology evidence="1 10">Multi-pass membrane protein</topology>
    </subcellularLocation>
</comment>
<evidence type="ECO:0000259" key="14">
    <source>
        <dbReference type="Pfam" id="PF00593"/>
    </source>
</evidence>
<keyword evidence="8 16" id="KW-0675">Receptor</keyword>
<evidence type="ECO:0000256" key="4">
    <source>
        <dbReference type="ARBA" id="ARBA00022692"/>
    </source>
</evidence>
<dbReference type="RefSeq" id="WP_206937795.1">
    <property type="nucleotide sequence ID" value="NZ_JAFLNF010000001.1"/>
</dbReference>
<keyword evidence="2 10" id="KW-0813">Transport</keyword>
<dbReference type="GO" id="GO:0044718">
    <property type="term" value="P:siderophore transmembrane transport"/>
    <property type="evidence" value="ECO:0007669"/>
    <property type="project" value="TreeGrafter"/>
</dbReference>
<keyword evidence="6 12" id="KW-0798">TonB box</keyword>
<gene>
    <name evidence="16" type="ORF">J0X15_01920</name>
</gene>
<evidence type="ECO:0000256" key="5">
    <source>
        <dbReference type="ARBA" id="ARBA00022729"/>
    </source>
</evidence>
<feature type="domain" description="TonB-dependent receptor plug" evidence="15">
    <location>
        <begin position="78"/>
        <end position="187"/>
    </location>
</feature>
<dbReference type="PANTHER" id="PTHR30069">
    <property type="entry name" value="TONB-DEPENDENT OUTER MEMBRANE RECEPTOR"/>
    <property type="match status" value="1"/>
</dbReference>
<dbReference type="AlphaFoldDB" id="A0A939EK88"/>
<sequence length="772" mass="83751">MQLYKGLGAPKLAAIAGCAFLCAAPYAQAQQAAVNTDTETDADLQQTSSDGSITAAEPQPVVLLDGVTIVAGRAPASLLEIPANVSVVDEEDLEKYGISDMQQVIRYIPGVDVARQSNSTDPFNTFGGFTIRGVSGNRVLMLSDGSRVPERITDGTRDYLDFNFVKQVEVVRGPASVLWGADALGGVVALETLDPEDLLKGRRMGGQAGLSYDSFTQSGTGSGAVAYQLTDTISAMFAFSRHAASEPELSNARDDGGSYGCPRDFSAGQLGCGQFDDTDTQTYRGLAKVVWTPTTAHRLELSADMMKRSTEVDYTGNRGTQSNGDYVNDYDRNLDLDRSRFALEHTWTPETGLLDQLKTVFAYAPNTYDRSGREYGVTSTGDSYITDDTLTYTEDFFELDIQASKFFETGPAGHDVIFGFDGDYSVLDYTRIDQTTNLTTGASTETRAGGFNFANSDNRRADVYLQDTVGLFNNSLEITPGVRFATYRLEPHPDADYKVVTGSEPRVREDTALLKSLGALYRFNDTWSVWGKYGEGFKMPTAQQLYTSLPGSFFNLTPAPDLDPEEVANYEAGIRAQTAAGYVSLTGFYADYTNFIQSFYNPPGTSDYTYRNLSSVEVWGVELEGAYAVNDNLHLTGSLAWQRGVQKASADADTKAHTLPPLTAILGVSYLIPEYNLSLEAVTTLAAPVSEVSSDDGFKPGGYALLDVFGQWQFTEKARLNFGVKNVFDTRYFDFGAAGRTMSPSTAVAAQSPLELQTGAGRTFSASLNLTF</sequence>
<evidence type="ECO:0000256" key="3">
    <source>
        <dbReference type="ARBA" id="ARBA00022452"/>
    </source>
</evidence>
<organism evidence="16 17">
    <name type="scientific">Roseibium limicola</name>
    <dbReference type="NCBI Taxonomy" id="2816037"/>
    <lineage>
        <taxon>Bacteria</taxon>
        <taxon>Pseudomonadati</taxon>
        <taxon>Pseudomonadota</taxon>
        <taxon>Alphaproteobacteria</taxon>
        <taxon>Hyphomicrobiales</taxon>
        <taxon>Stappiaceae</taxon>
        <taxon>Roseibium</taxon>
    </lineage>
</organism>
<comment type="caution">
    <text evidence="16">The sequence shown here is derived from an EMBL/GenBank/DDBJ whole genome shotgun (WGS) entry which is preliminary data.</text>
</comment>
<keyword evidence="9 10" id="KW-0998">Cell outer membrane</keyword>
<dbReference type="GO" id="GO:0015344">
    <property type="term" value="F:siderophore uptake transmembrane transporter activity"/>
    <property type="evidence" value="ECO:0007669"/>
    <property type="project" value="TreeGrafter"/>
</dbReference>
<dbReference type="Gene3D" id="2.40.170.20">
    <property type="entry name" value="TonB-dependent receptor, beta-barrel domain"/>
    <property type="match status" value="1"/>
</dbReference>
<keyword evidence="7 10" id="KW-0472">Membrane</keyword>